<dbReference type="GO" id="GO:0050661">
    <property type="term" value="F:NADP binding"/>
    <property type="evidence" value="ECO:0007669"/>
    <property type="project" value="InterPro"/>
</dbReference>
<keyword evidence="13" id="KW-0472">Membrane</keyword>
<evidence type="ECO:0000256" key="9">
    <source>
        <dbReference type="ARBA" id="ARBA00022857"/>
    </source>
</evidence>
<evidence type="ECO:0000256" key="5">
    <source>
        <dbReference type="ARBA" id="ARBA00022630"/>
    </source>
</evidence>
<dbReference type="OrthoDB" id="66881at2759"/>
<comment type="subcellular location">
    <subcellularLocation>
        <location evidence="2">Endoplasmic reticulum membrane</location>
        <topology evidence="2">Single-pass membrane protein</topology>
    </subcellularLocation>
</comment>
<comment type="function">
    <text evidence="19">Broad spectrum monooxygenase that catalyzes the oxygenation of a wide variety of nitrogen- and sulfur-containing compounds including xenobiotics. Catalyzes the S-oxygenation of hypotaurine to produce taurine, an organic osmolyte involved in cell volume regulation as well as a variety of cytoprotective and developmental processes. In vitro, catalyzes the N-oxygenation of trimethylamine (TMA) to produce trimethylamine N-oxide (TMAO) and could therefore participate to the detoxification of this compound that is generated by the action of gut microbiota from dietary precursors such as choline, choline containing compounds, betaine or L-carnitine.</text>
</comment>
<dbReference type="InterPro" id="IPR050346">
    <property type="entry name" value="FMO-like"/>
</dbReference>
<accession>A0A9N8WDR1</accession>
<dbReference type="EC" id="1.14.13.8" evidence="4"/>
<comment type="catalytic activity">
    <reaction evidence="21">
        <text>hypotaurine + NADPH + O2 + H(+) = taurine + NADP(+) + H2O</text>
        <dbReference type="Rhea" id="RHEA:69819"/>
        <dbReference type="ChEBI" id="CHEBI:15377"/>
        <dbReference type="ChEBI" id="CHEBI:15378"/>
        <dbReference type="ChEBI" id="CHEBI:15379"/>
        <dbReference type="ChEBI" id="CHEBI:57783"/>
        <dbReference type="ChEBI" id="CHEBI:57853"/>
        <dbReference type="ChEBI" id="CHEBI:58349"/>
        <dbReference type="ChEBI" id="CHEBI:507393"/>
        <dbReference type="EC" id="1.14.13.8"/>
    </reaction>
    <physiologicalReaction direction="left-to-right" evidence="21">
        <dbReference type="Rhea" id="RHEA:69820"/>
    </physiologicalReaction>
</comment>
<dbReference type="SUPFAM" id="SSF51905">
    <property type="entry name" value="FAD/NAD(P)-binding domain"/>
    <property type="match status" value="3"/>
</dbReference>
<evidence type="ECO:0000256" key="14">
    <source>
        <dbReference type="ARBA" id="ARBA00029725"/>
    </source>
</evidence>
<dbReference type="InterPro" id="IPR020946">
    <property type="entry name" value="Flavin_mOase-like"/>
</dbReference>
<name>A0A9N8WDR1_9GLOM</name>
<keyword evidence="12" id="KW-0503">Monooxygenase</keyword>
<sequence length="933" mass="108193">MSKKLRIAIIGGGSSGLTAIKECLDNDFEPICFEECSDIGGLWRFVDVDDDKNKDPHSSVYKSTIINTCSEKMTFSDFPIPPDWPAYMHNSLVLKYFKKYAEHFNLLPHIKFNASVLKASILPDKRWNLQYTIRGENSKEEIFDYVMVCTGHHRYHRWPKYKGMDVFKGEQIHSHFYRTPNAFQNKRVIVVGIGNSGVDISVELSHFASQVYLCVRRGSLPWIFPRIVNGKPIDHFSQRFDRFIPVSYRNRRMLKRIKQSIGEHPPGLEPKTPIYSSHPTIKSDFFERLVTGTIIVKPNINELKSENKQVEFVDGSILEDIDYIIYATGYNINFPFLDKEIVSGGEEMEKEFDVEYRENLVWLYKMILPPKFENIAFIGLIQTIGPIFPAAEMQCRYVTSLIKGLIKPLPSLSEMNKSIRERHQRIRGSFYSSARHTIQAYLINYLDELSRDIGCYPSSFKIIRKYGFKFWMIFYFGKETPIIYRLFGRNSWDGAHDAILLYNKIDPKTGKSLSNRNKSNEKRIAIIGISGLASIKECLDNNLIPVCFEQNSFIGGHWKNGEKNKNNKDFYSSIYKNLVTNTSKQMALLLLKNKNNKNLITPNEEKEEIFDYVMVCNGHHHHPQLPKLKGMDKFKGEQIHSRSYNENKRVLIVDIAVQLSSVASQVYISLRSGKPLDHYSRFIIYAIPPKIRRKLLEKTILNTYDPLPSCLENLKPVDPIFSTTAIYVNTGIIECIKNGSIIVKPNVLELKSKEEGSNRKNNQVEFIDESIENIDVIIYATGYKIDFPFLDKSIITGGDEIEQEYGKKYEENLVWLYKRMFPVKYPNIALIARYVVNQIKGLINPLPSPHEMDESLHQFYKENEQIYSDPEHHTLHAPTLIYLDGLSKEIGCYPYSWEIIKKFGFVFYWKYIIFGMATPHQEEILGVEQRKQF</sequence>
<protein>
    <recommendedName>
        <fullName evidence="16">Flavin-containing monooxygenase 1</fullName>
        <ecNumber evidence="15">1.14.13.148</ecNumber>
        <ecNumber evidence="4">1.14.13.8</ecNumber>
    </recommendedName>
    <alternativeName>
        <fullName evidence="18">Dimethylaniline monooxygenase [N-oxide-forming] 1</fullName>
    </alternativeName>
    <alternativeName>
        <fullName evidence="14">Dimethylaniline oxidase 1</fullName>
    </alternativeName>
    <alternativeName>
        <fullName evidence="17">Trimethylamine monooxygenase</fullName>
    </alternativeName>
</protein>
<dbReference type="Pfam" id="PF00743">
    <property type="entry name" value="FMO-like"/>
    <property type="match status" value="3"/>
</dbReference>
<organism evidence="24 25">
    <name type="scientific">Diversispora eburnea</name>
    <dbReference type="NCBI Taxonomy" id="1213867"/>
    <lineage>
        <taxon>Eukaryota</taxon>
        <taxon>Fungi</taxon>
        <taxon>Fungi incertae sedis</taxon>
        <taxon>Mucoromycota</taxon>
        <taxon>Glomeromycotina</taxon>
        <taxon>Glomeromycetes</taxon>
        <taxon>Diversisporales</taxon>
        <taxon>Diversisporaceae</taxon>
        <taxon>Diversispora</taxon>
    </lineage>
</organism>
<evidence type="ECO:0000256" key="21">
    <source>
        <dbReference type="ARBA" id="ARBA00048041"/>
    </source>
</evidence>
<gene>
    <name evidence="24" type="ORF">DEBURN_LOCUS3807</name>
</gene>
<reference evidence="24" key="1">
    <citation type="submission" date="2021-06" db="EMBL/GenBank/DDBJ databases">
        <authorList>
            <person name="Kallberg Y."/>
            <person name="Tangrot J."/>
            <person name="Rosling A."/>
        </authorList>
    </citation>
    <scope>NUCLEOTIDE SEQUENCE</scope>
    <source>
        <strain evidence="24">AZ414A</strain>
    </source>
</reference>
<dbReference type="PRINTS" id="PR01121">
    <property type="entry name" value="FMOXYGENASE1"/>
</dbReference>
<evidence type="ECO:0000256" key="8">
    <source>
        <dbReference type="ARBA" id="ARBA00022827"/>
    </source>
</evidence>
<dbReference type="PANTHER" id="PTHR23023">
    <property type="entry name" value="DIMETHYLANILINE MONOOXYGENASE"/>
    <property type="match status" value="1"/>
</dbReference>
<evidence type="ECO:0000256" key="13">
    <source>
        <dbReference type="ARBA" id="ARBA00023136"/>
    </source>
</evidence>
<evidence type="ECO:0000256" key="3">
    <source>
        <dbReference type="ARBA" id="ARBA00009183"/>
    </source>
</evidence>
<evidence type="ECO:0000256" key="11">
    <source>
        <dbReference type="ARBA" id="ARBA00023002"/>
    </source>
</evidence>
<dbReference type="GO" id="GO:0034899">
    <property type="term" value="F:trimethylamine monooxygenase activity"/>
    <property type="evidence" value="ECO:0007669"/>
    <property type="project" value="UniProtKB-EC"/>
</dbReference>
<evidence type="ECO:0000256" key="10">
    <source>
        <dbReference type="ARBA" id="ARBA00022989"/>
    </source>
</evidence>
<dbReference type="AlphaFoldDB" id="A0A9N8WDR1"/>
<comment type="similarity">
    <text evidence="3">Belongs to the FMO family.</text>
</comment>
<evidence type="ECO:0000256" key="20">
    <source>
        <dbReference type="ARBA" id="ARBA00047338"/>
    </source>
</evidence>
<evidence type="ECO:0000256" key="17">
    <source>
        <dbReference type="ARBA" id="ARBA00034554"/>
    </source>
</evidence>
<comment type="catalytic activity">
    <reaction evidence="23">
        <text>N,N-dimethylaniline + NADPH + O2 + H(+) = N,N-dimethylaniline N-oxide + NADP(+) + H2O</text>
        <dbReference type="Rhea" id="RHEA:24468"/>
        <dbReference type="ChEBI" id="CHEBI:15377"/>
        <dbReference type="ChEBI" id="CHEBI:15378"/>
        <dbReference type="ChEBI" id="CHEBI:15379"/>
        <dbReference type="ChEBI" id="CHEBI:16269"/>
        <dbReference type="ChEBI" id="CHEBI:17735"/>
        <dbReference type="ChEBI" id="CHEBI:57783"/>
        <dbReference type="ChEBI" id="CHEBI:58349"/>
        <dbReference type="EC" id="1.14.13.8"/>
    </reaction>
    <physiologicalReaction direction="left-to-right" evidence="23">
        <dbReference type="Rhea" id="RHEA:24469"/>
    </physiologicalReaction>
</comment>
<comment type="catalytic activity">
    <reaction evidence="20">
        <text>hypotaurine + NADH + O2 + H(+) = taurine + NAD(+) + H2O</text>
        <dbReference type="Rhea" id="RHEA:74111"/>
        <dbReference type="ChEBI" id="CHEBI:15377"/>
        <dbReference type="ChEBI" id="CHEBI:15378"/>
        <dbReference type="ChEBI" id="CHEBI:15379"/>
        <dbReference type="ChEBI" id="CHEBI:57540"/>
        <dbReference type="ChEBI" id="CHEBI:57853"/>
        <dbReference type="ChEBI" id="CHEBI:57945"/>
        <dbReference type="ChEBI" id="CHEBI:507393"/>
        <dbReference type="EC" id="1.14.13.8"/>
    </reaction>
    <physiologicalReaction direction="left-to-right" evidence="20">
        <dbReference type="Rhea" id="RHEA:74112"/>
    </physiologicalReaction>
</comment>
<dbReference type="GO" id="GO:0005789">
    <property type="term" value="C:endoplasmic reticulum membrane"/>
    <property type="evidence" value="ECO:0007669"/>
    <property type="project" value="UniProtKB-SubCell"/>
</dbReference>
<evidence type="ECO:0000256" key="23">
    <source>
        <dbReference type="ARBA" id="ARBA00049443"/>
    </source>
</evidence>
<keyword evidence="10" id="KW-1133">Transmembrane helix</keyword>
<evidence type="ECO:0000256" key="12">
    <source>
        <dbReference type="ARBA" id="ARBA00023033"/>
    </source>
</evidence>
<dbReference type="EC" id="1.14.13.148" evidence="15"/>
<comment type="caution">
    <text evidence="24">The sequence shown here is derived from an EMBL/GenBank/DDBJ whole genome shotgun (WGS) entry which is preliminary data.</text>
</comment>
<comment type="catalytic activity">
    <reaction evidence="22">
        <text>trimethylamine + NADPH + O2 = trimethylamine N-oxide + NADP(+) + H2O</text>
        <dbReference type="Rhea" id="RHEA:31979"/>
        <dbReference type="ChEBI" id="CHEBI:15377"/>
        <dbReference type="ChEBI" id="CHEBI:15379"/>
        <dbReference type="ChEBI" id="CHEBI:15724"/>
        <dbReference type="ChEBI" id="CHEBI:57783"/>
        <dbReference type="ChEBI" id="CHEBI:58349"/>
        <dbReference type="ChEBI" id="CHEBI:58389"/>
        <dbReference type="EC" id="1.14.13.148"/>
    </reaction>
    <physiologicalReaction direction="left-to-right" evidence="22">
        <dbReference type="Rhea" id="RHEA:31980"/>
    </physiologicalReaction>
</comment>
<keyword evidence="25" id="KW-1185">Reference proteome</keyword>
<keyword evidence="11" id="KW-0560">Oxidoreductase</keyword>
<dbReference type="InterPro" id="IPR036188">
    <property type="entry name" value="FAD/NAD-bd_sf"/>
</dbReference>
<dbReference type="InterPro" id="IPR000960">
    <property type="entry name" value="Flavin_mOase"/>
</dbReference>
<dbReference type="PRINTS" id="PR00370">
    <property type="entry name" value="FMOXYGENASE"/>
</dbReference>
<dbReference type="GO" id="GO:0004499">
    <property type="term" value="F:N,N-dimethylaniline monooxygenase activity"/>
    <property type="evidence" value="ECO:0007669"/>
    <property type="project" value="InterPro"/>
</dbReference>
<keyword evidence="9" id="KW-0521">NADP</keyword>
<dbReference type="FunFam" id="3.50.50.60:FF:000159">
    <property type="entry name" value="Dimethylaniline monooxygenase [N-oxide-forming]"/>
    <property type="match status" value="1"/>
</dbReference>
<evidence type="ECO:0000256" key="2">
    <source>
        <dbReference type="ARBA" id="ARBA00004389"/>
    </source>
</evidence>
<evidence type="ECO:0000256" key="6">
    <source>
        <dbReference type="ARBA" id="ARBA00022692"/>
    </source>
</evidence>
<keyword evidence="6" id="KW-0812">Transmembrane</keyword>
<evidence type="ECO:0000256" key="22">
    <source>
        <dbReference type="ARBA" id="ARBA00048088"/>
    </source>
</evidence>
<keyword evidence="8" id="KW-0274">FAD</keyword>
<evidence type="ECO:0000256" key="18">
    <source>
        <dbReference type="ARBA" id="ARBA00034561"/>
    </source>
</evidence>
<dbReference type="InterPro" id="IPR002253">
    <property type="entry name" value="Flavin_mOase_1"/>
</dbReference>
<comment type="cofactor">
    <cofactor evidence="1">
        <name>FAD</name>
        <dbReference type="ChEBI" id="CHEBI:57692"/>
    </cofactor>
</comment>
<evidence type="ECO:0000256" key="7">
    <source>
        <dbReference type="ARBA" id="ARBA00022824"/>
    </source>
</evidence>
<evidence type="ECO:0000256" key="15">
    <source>
        <dbReference type="ARBA" id="ARBA00034528"/>
    </source>
</evidence>
<keyword evidence="5" id="KW-0285">Flavoprotein</keyword>
<evidence type="ECO:0000256" key="1">
    <source>
        <dbReference type="ARBA" id="ARBA00001974"/>
    </source>
</evidence>
<dbReference type="EMBL" id="CAJVPK010000254">
    <property type="protein sequence ID" value="CAG8483827.1"/>
    <property type="molecule type" value="Genomic_DNA"/>
</dbReference>
<dbReference type="Proteomes" id="UP000789706">
    <property type="component" value="Unassembled WGS sequence"/>
</dbReference>
<evidence type="ECO:0000256" key="19">
    <source>
        <dbReference type="ARBA" id="ARBA00045957"/>
    </source>
</evidence>
<proteinExistence type="inferred from homology"/>
<dbReference type="GO" id="GO:0050660">
    <property type="term" value="F:flavin adenine dinucleotide binding"/>
    <property type="evidence" value="ECO:0007669"/>
    <property type="project" value="InterPro"/>
</dbReference>
<keyword evidence="7" id="KW-0256">Endoplasmic reticulum</keyword>
<dbReference type="Gene3D" id="3.50.50.60">
    <property type="entry name" value="FAD/NAD(P)-binding domain"/>
    <property type="match status" value="3"/>
</dbReference>
<evidence type="ECO:0000313" key="24">
    <source>
        <dbReference type="EMBL" id="CAG8483827.1"/>
    </source>
</evidence>
<evidence type="ECO:0000256" key="16">
    <source>
        <dbReference type="ARBA" id="ARBA00034536"/>
    </source>
</evidence>
<evidence type="ECO:0000313" key="25">
    <source>
        <dbReference type="Proteomes" id="UP000789706"/>
    </source>
</evidence>
<evidence type="ECO:0000256" key="4">
    <source>
        <dbReference type="ARBA" id="ARBA00012850"/>
    </source>
</evidence>